<dbReference type="Gene3D" id="2.60.40.1180">
    <property type="entry name" value="Golgi alpha-mannosidase II"/>
    <property type="match status" value="1"/>
</dbReference>
<organism evidence="5">
    <name type="scientific">freshwater metagenome</name>
    <dbReference type="NCBI Taxonomy" id="449393"/>
    <lineage>
        <taxon>unclassified sequences</taxon>
        <taxon>metagenomes</taxon>
        <taxon>ecological metagenomes</taxon>
    </lineage>
</organism>
<keyword evidence="2" id="KW-0378">Hydrolase</keyword>
<evidence type="ECO:0000256" key="1">
    <source>
        <dbReference type="ARBA" id="ARBA00008061"/>
    </source>
</evidence>
<dbReference type="NCBIfam" id="TIGR02100">
    <property type="entry name" value="glgX_debranch"/>
    <property type="match status" value="1"/>
</dbReference>
<proteinExistence type="inferred from homology"/>
<dbReference type="SMART" id="SM00642">
    <property type="entry name" value="Aamy"/>
    <property type="match status" value="1"/>
</dbReference>
<keyword evidence="3" id="KW-0326">Glycosidase</keyword>
<dbReference type="SUPFAM" id="SSF81296">
    <property type="entry name" value="E set domains"/>
    <property type="match status" value="1"/>
</dbReference>
<dbReference type="InterPro" id="IPR011837">
    <property type="entry name" value="Glycogen_debranch_GlgX"/>
</dbReference>
<reference evidence="5" key="1">
    <citation type="submission" date="2020-05" db="EMBL/GenBank/DDBJ databases">
        <authorList>
            <person name="Chiriac C."/>
            <person name="Salcher M."/>
            <person name="Ghai R."/>
            <person name="Kavagutti S V."/>
        </authorList>
    </citation>
    <scope>NUCLEOTIDE SEQUENCE</scope>
</reference>
<feature type="domain" description="Glycosyl hydrolase family 13 catalytic" evidence="4">
    <location>
        <begin position="171"/>
        <end position="583"/>
    </location>
</feature>
<name>A0A6J6JX46_9ZZZZ</name>
<dbReference type="InterPro" id="IPR014756">
    <property type="entry name" value="Ig_E-set"/>
</dbReference>
<comment type="similarity">
    <text evidence="1">Belongs to the glycosyl hydrolase 13 family.</text>
</comment>
<dbReference type="InterPro" id="IPR006047">
    <property type="entry name" value="GH13_cat_dom"/>
</dbReference>
<dbReference type="InterPro" id="IPR013783">
    <property type="entry name" value="Ig-like_fold"/>
</dbReference>
<dbReference type="SUPFAM" id="SSF51011">
    <property type="entry name" value="Glycosyl hydrolase domain"/>
    <property type="match status" value="1"/>
</dbReference>
<dbReference type="GO" id="GO:0005980">
    <property type="term" value="P:glycogen catabolic process"/>
    <property type="evidence" value="ECO:0007669"/>
    <property type="project" value="InterPro"/>
</dbReference>
<evidence type="ECO:0000259" key="4">
    <source>
        <dbReference type="SMART" id="SM00642"/>
    </source>
</evidence>
<dbReference type="GO" id="GO:0004135">
    <property type="term" value="F:amylo-alpha-1,6-glucosidase activity"/>
    <property type="evidence" value="ECO:0007669"/>
    <property type="project" value="InterPro"/>
</dbReference>
<evidence type="ECO:0000313" key="5">
    <source>
        <dbReference type="EMBL" id="CAB4640865.1"/>
    </source>
</evidence>
<dbReference type="PANTHER" id="PTHR43002">
    <property type="entry name" value="GLYCOGEN DEBRANCHING ENZYME"/>
    <property type="match status" value="1"/>
</dbReference>
<dbReference type="EMBL" id="CAEZVZ010000041">
    <property type="protein sequence ID" value="CAB4640865.1"/>
    <property type="molecule type" value="Genomic_DNA"/>
</dbReference>
<dbReference type="SUPFAM" id="SSF51445">
    <property type="entry name" value="(Trans)glycosidases"/>
    <property type="match status" value="1"/>
</dbReference>
<dbReference type="Gene3D" id="3.20.20.80">
    <property type="entry name" value="Glycosidases"/>
    <property type="match status" value="1"/>
</dbReference>
<dbReference type="CDD" id="cd02856">
    <property type="entry name" value="E_set_GDE_Isoamylase_N"/>
    <property type="match status" value="1"/>
</dbReference>
<dbReference type="CDD" id="cd11326">
    <property type="entry name" value="AmyAc_Glg_debranch"/>
    <property type="match status" value="1"/>
</dbReference>
<dbReference type="InterPro" id="IPR044505">
    <property type="entry name" value="GlgX_Isoamylase_N_E_set"/>
</dbReference>
<dbReference type="Gene3D" id="2.60.40.10">
    <property type="entry name" value="Immunoglobulins"/>
    <property type="match status" value="1"/>
</dbReference>
<dbReference type="InterPro" id="IPR017853">
    <property type="entry name" value="GH"/>
</dbReference>
<dbReference type="InterPro" id="IPR013780">
    <property type="entry name" value="Glyco_hydro_b"/>
</dbReference>
<evidence type="ECO:0000256" key="3">
    <source>
        <dbReference type="ARBA" id="ARBA00023295"/>
    </source>
</evidence>
<dbReference type="InterPro" id="IPR004193">
    <property type="entry name" value="Glyco_hydro_13_N"/>
</dbReference>
<sequence>MKQGKIRHMLPADPRTLGATVTEGGTNFAIWSNAADAIELCLFNEVNGKLVETRFALSHRNGPIWHGYLAGVRPGQRYGYRIYGPWQPEYGSRFNAAKLVIDPYAHKLDGTLQYVPEIYGHVATDEIGNGDLLARDDRDSAPFVPLSVVTNYHPRDIHRPLTSWAKTVIYEAHVQGLTAKNAAIPEDERGTYKGLGHPSTIAHLKSLGVTALELLPLHTYATEPAIWARGRKNHWGYNALAFSAPHSEYAATDDPTSELQWAVDQLHQAGIEVILDVVYNHTAEGGVGGPTLSFKGIDNKAYYRHDNEGNYIDVTGCGNTFAASNPQNVRFVIDSLRWWIEVIGVDGFRFDLATALYTSHSAFNSSLMSAIESDSVLRNFKMIAEPWDISRYSLGDFPHPFREWNDAYRDAVRQFWLEDIARGYGEGVADIASRISGSSDIFYYRGPTSSINFITAHDGFTLADLVSFSAKNNLANQEENRDGSNENRSWNCGIEGPTDDPAILAIRQRLKKSMMATLLLSSGVPMLTMGDEVSRSQAGSNNAYSMPRDMYPGIADSPETFGGGWAMDWDLDAAQRDLRDAVEMLASIRNTYLADVASEFFSGALDRGTQRKDIAWFSLGGREMTDAHWADGEKRSLTVFIDAGSDRGLLLLLNSSTQVTAFTFPDSTWGDSFRCIFDAAHITSEHEPSLALPSSQADVQAHSAQVWLVTRSSS</sequence>
<dbReference type="AlphaFoldDB" id="A0A6J6JX46"/>
<gene>
    <name evidence="5" type="ORF">UFOPK2162_00427</name>
</gene>
<evidence type="ECO:0000256" key="2">
    <source>
        <dbReference type="ARBA" id="ARBA00022801"/>
    </source>
</evidence>
<protein>
    <submittedName>
        <fullName evidence="5">Unannotated protein</fullName>
    </submittedName>
</protein>
<accession>A0A6J6JX46</accession>
<dbReference type="Pfam" id="PF02922">
    <property type="entry name" value="CBM_48"/>
    <property type="match status" value="1"/>
</dbReference>